<dbReference type="STRING" id="1116472.MGMO_8c00220"/>
<dbReference type="AlphaFoldDB" id="V5BKM7"/>
<dbReference type="InterPro" id="IPR011706">
    <property type="entry name" value="Cu-oxidase_C"/>
</dbReference>
<comment type="caution">
    <text evidence="2">The sequence shown here is derived from an EMBL/GenBank/DDBJ whole genome shotgun (WGS) entry which is preliminary data.</text>
</comment>
<name>V5BKM7_9GAMM</name>
<dbReference type="InterPro" id="IPR045087">
    <property type="entry name" value="Cu-oxidase_fam"/>
</dbReference>
<dbReference type="EC" id="1.3.3.5" evidence="2"/>
<dbReference type="RefSeq" id="WP_023493120.1">
    <property type="nucleotide sequence ID" value="NZ_AYLO01000008.1"/>
</dbReference>
<gene>
    <name evidence="2" type="ORF">MGMO_8c00220</name>
</gene>
<sequence>MKKTNNFSAKENAEKPFKDKACKAGTLFSKPLSALTVAIAALTGSVLTTNPVYAAFNIPTDLPASPLTINGKTAAPFSAKMVMFEEFGVKNYQDLTGEVPAMPQLPPVAGGCDSMPNGADLDSFLSQTLFPLPTKQANENTNAYDPAHPEDDDHYLENAWEQKVEDCYPSLGDIHSNTEGRPTGEFFEHQRYEDFPSKGYFQTAMTGARTNGGLRDLNQRHQYSKGEFAPGGLYYIDANGDGIPGTKGVDIKMHPNLPAQDPHKVWTFDGTLPPKLLMARYGETLLFRHYNALPIDEAANGGFGLHTISTHEHNGHNPAESDGFAGAFFYPGQYYDYHWPMVLAGHDSVNIGATDPWAGAPNDDGGNTLVRGDWRETMSTHWFHDHMVDFTAQNVYKGNAAMMNYYSAIDRGREPATVTEAQGNGTSPSGHRADGWGCNYANPASPNLCLPSGSNLDWGNRDYDVNLLVADKAWDKAGQLKFNIFNTDGFLGDHMTVNWIYKPYMEVRKRKYRFRILNGSVSRIMKIAIVDSAGNKLKYHMIGNDGNLMEYAIPFPNTESPEALPQQSIAERYDIIVDFSQPIIGNVYFVNIQEHTNGRGPSKVIPLASILSGAYKADYKNGDPAVGKFLELRLKGCGANGTSACTDLSMNPADYEPGKKNLVVRPKFTTEELKTAKHRSFEFVRVVTTDNKPWAIKTDGGLGLNADMSSVSAAPQSTGPEGSVEIWHIKSNAGWLHPVHVHFEEGQILYRDGKTPPSWEKYARKDMYRVGGPGPLPDLSQRVDMAIRVREFAGTYVEHCHNTQHEDHAMLLRWDSMHPGQTIPLPSPELGWEGVTYNQTSTLPSYLTGDTKAAKDFIIPPQ</sequence>
<evidence type="ECO:0000259" key="1">
    <source>
        <dbReference type="Pfam" id="PF07731"/>
    </source>
</evidence>
<feature type="domain" description="Plastocyanin-like" evidence="1">
    <location>
        <begin position="713"/>
        <end position="814"/>
    </location>
</feature>
<evidence type="ECO:0000313" key="3">
    <source>
        <dbReference type="Proteomes" id="UP000017842"/>
    </source>
</evidence>
<dbReference type="eggNOG" id="COG2132">
    <property type="taxonomic scope" value="Bacteria"/>
</dbReference>
<dbReference type="GO" id="GO:0005507">
    <property type="term" value="F:copper ion binding"/>
    <property type="evidence" value="ECO:0007669"/>
    <property type="project" value="InterPro"/>
</dbReference>
<dbReference type="InterPro" id="IPR008972">
    <property type="entry name" value="Cupredoxin"/>
</dbReference>
<proteinExistence type="predicted"/>
<accession>V5BKM7</accession>
<dbReference type="Gene3D" id="2.60.40.420">
    <property type="entry name" value="Cupredoxins - blue copper proteins"/>
    <property type="match status" value="3"/>
</dbReference>
<reference evidence="2 3" key="1">
    <citation type="journal article" date="2013" name="Genome Announc.">
        <title>Draft Genome Sequence of the Methanotrophic Gammaproteobacterium Methyloglobulus morosus DSM 22980 Strain KoM1.</title>
        <authorList>
            <person name="Poehlein A."/>
            <person name="Deutzmann J.S."/>
            <person name="Daniel R."/>
            <person name="Simeonova D.D."/>
        </authorList>
    </citation>
    <scope>NUCLEOTIDE SEQUENCE [LARGE SCALE GENOMIC DNA]</scope>
    <source>
        <strain evidence="2 3">KoM1</strain>
    </source>
</reference>
<dbReference type="PATRIC" id="fig|1116472.3.peg.198"/>
<evidence type="ECO:0000313" key="2">
    <source>
        <dbReference type="EMBL" id="ESS73885.1"/>
    </source>
</evidence>
<keyword evidence="3" id="KW-1185">Reference proteome</keyword>
<keyword evidence="2" id="KW-0560">Oxidoreductase</keyword>
<protein>
    <submittedName>
        <fullName evidence="2">Bilirubin oxidase</fullName>
        <ecNumber evidence="2">1.3.3.5</ecNumber>
    </submittedName>
</protein>
<dbReference type="PANTHER" id="PTHR48267">
    <property type="entry name" value="CUPREDOXIN SUPERFAMILY PROTEIN"/>
    <property type="match status" value="1"/>
</dbReference>
<dbReference type="GO" id="GO:0047705">
    <property type="term" value="F:bilirubin oxidase activity"/>
    <property type="evidence" value="ECO:0007669"/>
    <property type="project" value="UniProtKB-EC"/>
</dbReference>
<dbReference type="PANTHER" id="PTHR48267:SF1">
    <property type="entry name" value="BILIRUBIN OXIDASE"/>
    <property type="match status" value="1"/>
</dbReference>
<dbReference type="SUPFAM" id="SSF49503">
    <property type="entry name" value="Cupredoxins"/>
    <property type="match status" value="2"/>
</dbReference>
<dbReference type="EMBL" id="AYLO01000008">
    <property type="protein sequence ID" value="ESS73885.1"/>
    <property type="molecule type" value="Genomic_DNA"/>
</dbReference>
<dbReference type="Pfam" id="PF07731">
    <property type="entry name" value="Cu-oxidase_2"/>
    <property type="match status" value="1"/>
</dbReference>
<organism evidence="2 3">
    <name type="scientific">Methyloglobulus morosus KoM1</name>
    <dbReference type="NCBI Taxonomy" id="1116472"/>
    <lineage>
        <taxon>Bacteria</taxon>
        <taxon>Pseudomonadati</taxon>
        <taxon>Pseudomonadota</taxon>
        <taxon>Gammaproteobacteria</taxon>
        <taxon>Methylococcales</taxon>
        <taxon>Methylococcaceae</taxon>
        <taxon>Methyloglobulus</taxon>
    </lineage>
</organism>
<dbReference type="Proteomes" id="UP000017842">
    <property type="component" value="Unassembled WGS sequence"/>
</dbReference>